<protein>
    <submittedName>
        <fullName evidence="9">4-coumarate--CoA ligase-like 5 isoform X1</fullName>
    </submittedName>
</protein>
<dbReference type="InterPro" id="IPR000873">
    <property type="entry name" value="AMP-dep_synth/lig_dom"/>
</dbReference>
<dbReference type="Gene3D" id="3.30.300.30">
    <property type="match status" value="1"/>
</dbReference>
<proteinExistence type="inferred from homology"/>
<evidence type="ECO:0000313" key="9">
    <source>
        <dbReference type="RefSeq" id="XP_016650155.1"/>
    </source>
</evidence>
<keyword evidence="8" id="KW-1185">Reference proteome</keyword>
<keyword evidence="5" id="KW-0472">Membrane</keyword>
<evidence type="ECO:0000256" key="3">
    <source>
        <dbReference type="ARBA" id="ARBA00022490"/>
    </source>
</evidence>
<reference evidence="8" key="1">
    <citation type="journal article" date="2012" name="Nat. Commun.">
        <title>The genome of Prunus mume.</title>
        <authorList>
            <person name="Zhang Q."/>
            <person name="Chen W."/>
            <person name="Sun L."/>
            <person name="Zhao F."/>
            <person name="Huang B."/>
            <person name="Yang W."/>
            <person name="Tao Y."/>
            <person name="Wang J."/>
            <person name="Yuan Z."/>
            <person name="Fan G."/>
            <person name="Xing Z."/>
            <person name="Han C."/>
            <person name="Pan H."/>
            <person name="Zhong X."/>
            <person name="Shi W."/>
            <person name="Liang X."/>
            <person name="Du D."/>
            <person name="Sun F."/>
            <person name="Xu Z."/>
            <person name="Hao R."/>
            <person name="Lv T."/>
            <person name="Lv Y."/>
            <person name="Zheng Z."/>
            <person name="Sun M."/>
            <person name="Luo L."/>
            <person name="Cai M."/>
            <person name="Gao Y."/>
            <person name="Wang J."/>
            <person name="Yin Y."/>
            <person name="Xu X."/>
            <person name="Cheng T."/>
            <person name="Wang J."/>
        </authorList>
    </citation>
    <scope>NUCLEOTIDE SEQUENCE [LARGE SCALE GENOMIC DNA]</scope>
</reference>
<dbReference type="GeneID" id="103331482"/>
<dbReference type="RefSeq" id="XP_016650155.1">
    <property type="nucleotide sequence ID" value="XM_016794669.1"/>
</dbReference>
<dbReference type="Pfam" id="PF13193">
    <property type="entry name" value="AMP-binding_C"/>
    <property type="match status" value="1"/>
</dbReference>
<reference evidence="9" key="2">
    <citation type="submission" date="2025-08" db="UniProtKB">
        <authorList>
            <consortium name="RefSeq"/>
        </authorList>
    </citation>
    <scope>IDENTIFICATION</scope>
</reference>
<dbReference type="InterPro" id="IPR020845">
    <property type="entry name" value="AMP-binding_CS"/>
</dbReference>
<dbReference type="InterPro" id="IPR042099">
    <property type="entry name" value="ANL_N_sf"/>
</dbReference>
<evidence type="ECO:0000259" key="6">
    <source>
        <dbReference type="Pfam" id="PF00501"/>
    </source>
</evidence>
<dbReference type="PANTHER" id="PTHR24096:SF337">
    <property type="entry name" value="4-COUMARATE--COA LIGASE"/>
    <property type="match status" value="1"/>
</dbReference>
<feature type="transmembrane region" description="Helical" evidence="5">
    <location>
        <begin position="261"/>
        <end position="282"/>
    </location>
</feature>
<sequence>MSTEEFSGDDQLYTDGSMNGFDAKTGIYHALPKLGHRHKIPTRHDLDTATFVLSQFPPHHQAKSRVALIDSTTNQRVTYAQLHHSIQCLASGLYQGLGVRKGDVVFLLSPNSLLYPTICLAVLSIGAVLTTANPLNTKSEIGKQVRDSGAKLAISAPEELHKLAPTGVPTILTSRPLLTGDNSLCIEELIEGCDPIPTELIQARPTQSDTAAILYSSGTTGTSKGVVLTHANFIAVMTTLRWTVDGTSAQDDVFLCFIPMFHIYGLAFFGLGLFCSGTTTVLMQKYEFNTMLDAIKTHKVSNIPAVPPVILGLVKHASKAACDLSSLRRVSSGAAPLSKEVVDEFRERFPWVQMRPGYGLTESCGAATFFISDEQARAHSASCGLLLPTFCAKIVDIETGEALPPYKEGELWMKSPTIMKEYLGNVEATAATVDSDGWLKTGDLCYFDEDGLLYIVDRIKELIKHNGYQVAPAELEAILLSHPQILDAAVIPVEDEEAGQIPMAYVVRAASPDGLTEDQVIQFVAGQVTLCNFASFFCSHQSKKHCFNFSIRKFQVAPYKKVRRVGFISAIPRSPASKILRKELVNLQSKEQIVSRL</sequence>
<evidence type="ECO:0000313" key="8">
    <source>
        <dbReference type="Proteomes" id="UP000694861"/>
    </source>
</evidence>
<evidence type="ECO:0000256" key="4">
    <source>
        <dbReference type="ARBA" id="ARBA00022598"/>
    </source>
</evidence>
<keyword evidence="5" id="KW-1133">Transmembrane helix</keyword>
<evidence type="ECO:0000256" key="5">
    <source>
        <dbReference type="SAM" id="Phobius"/>
    </source>
</evidence>
<keyword evidence="4" id="KW-0436">Ligase</keyword>
<feature type="domain" description="AMP-dependent synthetase/ligase" evidence="6">
    <location>
        <begin position="62"/>
        <end position="423"/>
    </location>
</feature>
<dbReference type="Gene3D" id="3.40.50.12780">
    <property type="entry name" value="N-terminal domain of ligase-like"/>
    <property type="match status" value="1"/>
</dbReference>
<keyword evidence="3" id="KW-0963">Cytoplasm</keyword>
<dbReference type="InterPro" id="IPR025110">
    <property type="entry name" value="AMP-bd_C"/>
</dbReference>
<keyword evidence="5" id="KW-0812">Transmembrane</keyword>
<dbReference type="SUPFAM" id="SSF56801">
    <property type="entry name" value="Acetyl-CoA synthetase-like"/>
    <property type="match status" value="1"/>
</dbReference>
<dbReference type="Pfam" id="PF00501">
    <property type="entry name" value="AMP-binding"/>
    <property type="match status" value="1"/>
</dbReference>
<feature type="domain" description="AMP-binding enzyme C-terminal" evidence="7">
    <location>
        <begin position="474"/>
        <end position="575"/>
    </location>
</feature>
<name>A0ABM1LRX8_PRUMU</name>
<dbReference type="PROSITE" id="PS00455">
    <property type="entry name" value="AMP_BINDING"/>
    <property type="match status" value="1"/>
</dbReference>
<evidence type="ECO:0000256" key="1">
    <source>
        <dbReference type="ARBA" id="ARBA00004496"/>
    </source>
</evidence>
<evidence type="ECO:0000256" key="2">
    <source>
        <dbReference type="ARBA" id="ARBA00006432"/>
    </source>
</evidence>
<dbReference type="CDD" id="cd05904">
    <property type="entry name" value="4CL"/>
    <property type="match status" value="1"/>
</dbReference>
<organism evidence="8 9">
    <name type="scientific">Prunus mume</name>
    <name type="common">Japanese apricot</name>
    <name type="synonym">Armeniaca mume</name>
    <dbReference type="NCBI Taxonomy" id="102107"/>
    <lineage>
        <taxon>Eukaryota</taxon>
        <taxon>Viridiplantae</taxon>
        <taxon>Streptophyta</taxon>
        <taxon>Embryophyta</taxon>
        <taxon>Tracheophyta</taxon>
        <taxon>Spermatophyta</taxon>
        <taxon>Magnoliopsida</taxon>
        <taxon>eudicotyledons</taxon>
        <taxon>Gunneridae</taxon>
        <taxon>Pentapetalae</taxon>
        <taxon>rosids</taxon>
        <taxon>fabids</taxon>
        <taxon>Rosales</taxon>
        <taxon>Rosaceae</taxon>
        <taxon>Amygdaloideae</taxon>
        <taxon>Amygdaleae</taxon>
        <taxon>Prunus</taxon>
    </lineage>
</organism>
<comment type="subcellular location">
    <subcellularLocation>
        <location evidence="1">Cytoplasm</location>
    </subcellularLocation>
</comment>
<comment type="similarity">
    <text evidence="2">Belongs to the ATP-dependent AMP-binding enzyme family.</text>
</comment>
<gene>
    <name evidence="9" type="primary">LOC103331482</name>
</gene>
<dbReference type="Proteomes" id="UP000694861">
    <property type="component" value="Linkage group LG5"/>
</dbReference>
<evidence type="ECO:0000259" key="7">
    <source>
        <dbReference type="Pfam" id="PF13193"/>
    </source>
</evidence>
<dbReference type="PANTHER" id="PTHR24096">
    <property type="entry name" value="LONG-CHAIN-FATTY-ACID--COA LIGASE"/>
    <property type="match status" value="1"/>
</dbReference>
<dbReference type="InterPro" id="IPR045851">
    <property type="entry name" value="AMP-bd_C_sf"/>
</dbReference>
<accession>A0ABM1LRX8</accession>